<proteinExistence type="predicted"/>
<evidence type="ECO:0000313" key="1">
    <source>
        <dbReference type="EMBL" id="CAG8851554.1"/>
    </source>
</evidence>
<organism evidence="1 2">
    <name type="scientific">Racocetra persica</name>
    <dbReference type="NCBI Taxonomy" id="160502"/>
    <lineage>
        <taxon>Eukaryota</taxon>
        <taxon>Fungi</taxon>
        <taxon>Fungi incertae sedis</taxon>
        <taxon>Mucoromycota</taxon>
        <taxon>Glomeromycotina</taxon>
        <taxon>Glomeromycetes</taxon>
        <taxon>Diversisporales</taxon>
        <taxon>Gigasporaceae</taxon>
        <taxon>Racocetra</taxon>
    </lineage>
</organism>
<feature type="non-terminal residue" evidence="1">
    <location>
        <position position="43"/>
    </location>
</feature>
<feature type="non-terminal residue" evidence="1">
    <location>
        <position position="1"/>
    </location>
</feature>
<reference evidence="1" key="1">
    <citation type="submission" date="2021-06" db="EMBL/GenBank/DDBJ databases">
        <authorList>
            <person name="Kallberg Y."/>
            <person name="Tangrot J."/>
            <person name="Rosling A."/>
        </authorList>
    </citation>
    <scope>NUCLEOTIDE SEQUENCE</scope>
    <source>
        <strain evidence="1">MA461A</strain>
    </source>
</reference>
<sequence>KSKAIHAIHLQKSLKGVIEKVQVEKSDENLKKVVKEILDALNK</sequence>
<gene>
    <name evidence="1" type="ORF">RPERSI_LOCUS36619</name>
</gene>
<comment type="caution">
    <text evidence="1">The sequence shown here is derived from an EMBL/GenBank/DDBJ whole genome shotgun (WGS) entry which is preliminary data.</text>
</comment>
<dbReference type="EMBL" id="CAJVQC010176847">
    <property type="protein sequence ID" value="CAG8851554.1"/>
    <property type="molecule type" value="Genomic_DNA"/>
</dbReference>
<keyword evidence="2" id="KW-1185">Reference proteome</keyword>
<protein>
    <submittedName>
        <fullName evidence="1">24169_t:CDS:1</fullName>
    </submittedName>
</protein>
<accession>A0ACA9SZM7</accession>
<dbReference type="Proteomes" id="UP000789920">
    <property type="component" value="Unassembled WGS sequence"/>
</dbReference>
<name>A0ACA9SZM7_9GLOM</name>
<evidence type="ECO:0000313" key="2">
    <source>
        <dbReference type="Proteomes" id="UP000789920"/>
    </source>
</evidence>